<feature type="compositionally biased region" description="Basic and acidic residues" evidence="5">
    <location>
        <begin position="490"/>
        <end position="507"/>
    </location>
</feature>
<evidence type="ECO:0000313" key="8">
    <source>
        <dbReference type="Proteomes" id="UP000001542"/>
    </source>
</evidence>
<dbReference type="GO" id="GO:0006897">
    <property type="term" value="P:endocytosis"/>
    <property type="evidence" value="ECO:0000318"/>
    <property type="project" value="GO_Central"/>
</dbReference>
<feature type="compositionally biased region" description="Basic residues" evidence="5">
    <location>
        <begin position="405"/>
        <end position="414"/>
    </location>
</feature>
<dbReference type="VEuPathDB" id="TrichDB:TVAG_107090"/>
<feature type="compositionally biased region" description="Basic and acidic residues" evidence="5">
    <location>
        <begin position="378"/>
        <end position="404"/>
    </location>
</feature>
<dbReference type="FunFam" id="1.10.510.10:FF:000596">
    <property type="entry name" value="CK1 family protein kinase"/>
    <property type="match status" value="1"/>
</dbReference>
<feature type="compositionally biased region" description="Basic and acidic residues" evidence="5">
    <location>
        <begin position="347"/>
        <end position="358"/>
    </location>
</feature>
<dbReference type="KEGG" id="tva:4754598"/>
<name>A2FE50_TRIV3</name>
<feature type="region of interest" description="Disordered" evidence="5">
    <location>
        <begin position="586"/>
        <end position="619"/>
    </location>
</feature>
<feature type="region of interest" description="Disordered" evidence="5">
    <location>
        <begin position="334"/>
        <end position="359"/>
    </location>
</feature>
<evidence type="ECO:0000256" key="1">
    <source>
        <dbReference type="ARBA" id="ARBA00012513"/>
    </source>
</evidence>
<feature type="binding site" evidence="4">
    <location>
        <position position="38"/>
    </location>
    <ligand>
        <name>ATP</name>
        <dbReference type="ChEBI" id="CHEBI:30616"/>
    </ligand>
</feature>
<gene>
    <name evidence="7" type="ORF">TVAG_107090</name>
</gene>
<evidence type="ECO:0000256" key="2">
    <source>
        <dbReference type="ARBA" id="ARBA00022741"/>
    </source>
</evidence>
<dbReference type="InterPro" id="IPR017441">
    <property type="entry name" value="Protein_kinase_ATP_BS"/>
</dbReference>
<accession>A2FE50</accession>
<reference evidence="7" key="2">
    <citation type="journal article" date="2007" name="Science">
        <title>Draft genome sequence of the sexually transmitted pathogen Trichomonas vaginalis.</title>
        <authorList>
            <person name="Carlton J.M."/>
            <person name="Hirt R.P."/>
            <person name="Silva J.C."/>
            <person name="Delcher A.L."/>
            <person name="Schatz M."/>
            <person name="Zhao Q."/>
            <person name="Wortman J.R."/>
            <person name="Bidwell S.L."/>
            <person name="Alsmark U.C.M."/>
            <person name="Besteiro S."/>
            <person name="Sicheritz-Ponten T."/>
            <person name="Noel C.J."/>
            <person name="Dacks J.B."/>
            <person name="Foster P.G."/>
            <person name="Simillion C."/>
            <person name="Van de Peer Y."/>
            <person name="Miranda-Saavedra D."/>
            <person name="Barton G.J."/>
            <person name="Westrop G.D."/>
            <person name="Mueller S."/>
            <person name="Dessi D."/>
            <person name="Fiori P.L."/>
            <person name="Ren Q."/>
            <person name="Paulsen I."/>
            <person name="Zhang H."/>
            <person name="Bastida-Corcuera F.D."/>
            <person name="Simoes-Barbosa A."/>
            <person name="Brown M.T."/>
            <person name="Hayes R.D."/>
            <person name="Mukherjee M."/>
            <person name="Okumura C.Y."/>
            <person name="Schneider R."/>
            <person name="Smith A.J."/>
            <person name="Vanacova S."/>
            <person name="Villalvazo M."/>
            <person name="Haas B.J."/>
            <person name="Pertea M."/>
            <person name="Feldblyum T.V."/>
            <person name="Utterback T.R."/>
            <person name="Shu C.L."/>
            <person name="Osoegawa K."/>
            <person name="de Jong P.J."/>
            <person name="Hrdy I."/>
            <person name="Horvathova L."/>
            <person name="Zubacova Z."/>
            <person name="Dolezal P."/>
            <person name="Malik S.B."/>
            <person name="Logsdon J.M. Jr."/>
            <person name="Henze K."/>
            <person name="Gupta A."/>
            <person name="Wang C.C."/>
            <person name="Dunne R.L."/>
            <person name="Upcroft J.A."/>
            <person name="Upcroft P."/>
            <person name="White O."/>
            <person name="Salzberg S.L."/>
            <person name="Tang P."/>
            <person name="Chiu C.-H."/>
            <person name="Lee Y.-S."/>
            <person name="Embley T.M."/>
            <person name="Coombs G.H."/>
            <person name="Mottram J.C."/>
            <person name="Tachezy J."/>
            <person name="Fraser-Liggett C.M."/>
            <person name="Johnson P.J."/>
        </authorList>
    </citation>
    <scope>NUCLEOTIDE SEQUENCE [LARGE SCALE GENOMIC DNA]</scope>
    <source>
        <strain evidence="7">G3</strain>
    </source>
</reference>
<feature type="compositionally biased region" description="Basic and acidic residues" evidence="5">
    <location>
        <begin position="598"/>
        <end position="608"/>
    </location>
</feature>
<keyword evidence="7" id="KW-0418">Kinase</keyword>
<dbReference type="OrthoDB" id="5800476at2759"/>
<dbReference type="InterPro" id="IPR050235">
    <property type="entry name" value="CK1_Ser-Thr_kinase"/>
</dbReference>
<sequence>MEDFSGVEFKILQKIGQGSFGKIYVVEHPVTKQKYAMKLESFDVRVPQVLYEGQMYNILAGGPGIPHIYSISSNEKGNYIVIDLLGKSLESLLNICHRKPSLKTVLMLADQMIASIEFLHSKGFIHRDIKPDNFIIGLGRNSNRLFMIDFGLSKRYKNPTTGEHIPYREGLSLSGTARYASIPALTGVEQSRRDDLEGLAYVLIYLLKGSLPWQGINCTDKFEKHYRIAGAKISVQLTELCSGLPGEFRHFLEYARGLDFYETPEYSRYRDMFRRLFESKGYKYDYIYDWDIAKEDKYDVTVASSCSSSGGAPPKLFYKRHHFAVDSIDSRAAYTRLDDDDQQNTPDFDKKENHHKNYPENLMKAIEKYGLKVSPKKSAKDNAEKPKKQYEKENFKEEAKEESKKHRTHHKSHQKSSNSRSNPEKISSSQNSNSNSKPIKESSSSNSKSSKKKSSDYKDKGKPLVPSSDLERFYQKPKKEKGSIGSRHKPIIEHHEPPKPSRKAKYDDDFEHDAILNAVNSLQKMKEEGFLDEPPAKVPEQLKLQRNSSNRKSPQKLIDQGPREITNSADLRKAIRENIKLRRKEEIMNSTPVISLNYRDDNDNDDTRRHRHHSSRHHN</sequence>
<dbReference type="InParanoid" id="A2FE50"/>
<dbReference type="EMBL" id="DS113742">
    <property type="protein sequence ID" value="EAX96822.1"/>
    <property type="molecule type" value="Genomic_DNA"/>
</dbReference>
<evidence type="ECO:0000259" key="6">
    <source>
        <dbReference type="PROSITE" id="PS50011"/>
    </source>
</evidence>
<dbReference type="GO" id="GO:0004674">
    <property type="term" value="F:protein serine/threonine kinase activity"/>
    <property type="evidence" value="ECO:0000318"/>
    <property type="project" value="GO_Central"/>
</dbReference>
<dbReference type="eggNOG" id="KOG1164">
    <property type="taxonomic scope" value="Eukaryota"/>
</dbReference>
<dbReference type="VEuPathDB" id="TrichDB:TVAGG3_0429940"/>
<evidence type="ECO:0000313" key="7">
    <source>
        <dbReference type="EMBL" id="EAX96822.1"/>
    </source>
</evidence>
<feature type="compositionally biased region" description="Basic and acidic residues" evidence="5">
    <location>
        <begin position="453"/>
        <end position="462"/>
    </location>
</feature>
<dbReference type="PROSITE" id="PS00108">
    <property type="entry name" value="PROTEIN_KINASE_ST"/>
    <property type="match status" value="1"/>
</dbReference>
<dbReference type="PROSITE" id="PS50011">
    <property type="entry name" value="PROTEIN_KINASE_DOM"/>
    <property type="match status" value="1"/>
</dbReference>
<dbReference type="SUPFAM" id="SSF56112">
    <property type="entry name" value="Protein kinase-like (PK-like)"/>
    <property type="match status" value="1"/>
</dbReference>
<feature type="compositionally biased region" description="Polar residues" evidence="5">
    <location>
        <begin position="415"/>
        <end position="426"/>
    </location>
</feature>
<proteinExistence type="predicted"/>
<dbReference type="PANTHER" id="PTHR11909">
    <property type="entry name" value="CASEIN KINASE-RELATED"/>
    <property type="match status" value="1"/>
</dbReference>
<feature type="region of interest" description="Disordered" evidence="5">
    <location>
        <begin position="373"/>
        <end position="509"/>
    </location>
</feature>
<keyword evidence="7" id="KW-0808">Transferase</keyword>
<dbReference type="InterPro" id="IPR011009">
    <property type="entry name" value="Kinase-like_dom_sf"/>
</dbReference>
<keyword evidence="2 4" id="KW-0547">Nucleotide-binding</keyword>
<dbReference type="Pfam" id="PF00069">
    <property type="entry name" value="Pkinase"/>
    <property type="match status" value="1"/>
</dbReference>
<dbReference type="OMA" id="HEACYIH"/>
<protein>
    <recommendedName>
        <fullName evidence="1">non-specific serine/threonine protein kinase</fullName>
        <ecNumber evidence="1">2.7.11.1</ecNumber>
    </recommendedName>
</protein>
<dbReference type="InterPro" id="IPR008271">
    <property type="entry name" value="Ser/Thr_kinase_AS"/>
</dbReference>
<feature type="compositionally biased region" description="Basic residues" evidence="5">
    <location>
        <begin position="609"/>
        <end position="619"/>
    </location>
</feature>
<dbReference type="RefSeq" id="XP_001309752.1">
    <property type="nucleotide sequence ID" value="XM_001309751.1"/>
</dbReference>
<dbReference type="InterPro" id="IPR000719">
    <property type="entry name" value="Prot_kinase_dom"/>
</dbReference>
<evidence type="ECO:0000256" key="3">
    <source>
        <dbReference type="ARBA" id="ARBA00022840"/>
    </source>
</evidence>
<dbReference type="GO" id="GO:0005634">
    <property type="term" value="C:nucleus"/>
    <property type="evidence" value="ECO:0000318"/>
    <property type="project" value="GO_Central"/>
</dbReference>
<keyword evidence="3 4" id="KW-0067">ATP-binding</keyword>
<evidence type="ECO:0000256" key="5">
    <source>
        <dbReference type="SAM" id="MobiDB-lite"/>
    </source>
</evidence>
<dbReference type="GO" id="GO:0005737">
    <property type="term" value="C:cytoplasm"/>
    <property type="evidence" value="ECO:0000318"/>
    <property type="project" value="GO_Central"/>
</dbReference>
<feature type="region of interest" description="Disordered" evidence="5">
    <location>
        <begin position="526"/>
        <end position="571"/>
    </location>
</feature>
<dbReference type="GO" id="GO:0007165">
    <property type="term" value="P:signal transduction"/>
    <property type="evidence" value="ECO:0000318"/>
    <property type="project" value="GO_Central"/>
</dbReference>
<keyword evidence="8" id="KW-1185">Reference proteome</keyword>
<reference evidence="7" key="1">
    <citation type="submission" date="2006-10" db="EMBL/GenBank/DDBJ databases">
        <authorList>
            <person name="Amadeo P."/>
            <person name="Zhao Q."/>
            <person name="Wortman J."/>
            <person name="Fraser-Liggett C."/>
            <person name="Carlton J."/>
        </authorList>
    </citation>
    <scope>NUCLEOTIDE SEQUENCE</scope>
    <source>
        <strain evidence="7">G3</strain>
    </source>
</reference>
<dbReference type="CDD" id="cd14016">
    <property type="entry name" value="STKc_CK1"/>
    <property type="match status" value="1"/>
</dbReference>
<dbReference type="GO" id="GO:0005524">
    <property type="term" value="F:ATP binding"/>
    <property type="evidence" value="ECO:0007669"/>
    <property type="project" value="UniProtKB-UniRule"/>
</dbReference>
<dbReference type="Proteomes" id="UP000001542">
    <property type="component" value="Unassembled WGS sequence"/>
</dbReference>
<feature type="domain" description="Protein kinase" evidence="6">
    <location>
        <begin position="9"/>
        <end position="277"/>
    </location>
</feature>
<feature type="compositionally biased region" description="Low complexity" evidence="5">
    <location>
        <begin position="427"/>
        <end position="448"/>
    </location>
</feature>
<evidence type="ECO:0000256" key="4">
    <source>
        <dbReference type="PROSITE-ProRule" id="PRU10141"/>
    </source>
</evidence>
<dbReference type="SMART" id="SM00220">
    <property type="entry name" value="S_TKc"/>
    <property type="match status" value="1"/>
</dbReference>
<dbReference type="SMR" id="A2FE50"/>
<dbReference type="PROSITE" id="PS00107">
    <property type="entry name" value="PROTEIN_KINASE_ATP"/>
    <property type="match status" value="1"/>
</dbReference>
<dbReference type="EC" id="2.7.11.1" evidence="1"/>
<organism evidence="7 8">
    <name type="scientific">Trichomonas vaginalis (strain ATCC PRA-98 / G3)</name>
    <dbReference type="NCBI Taxonomy" id="412133"/>
    <lineage>
        <taxon>Eukaryota</taxon>
        <taxon>Metamonada</taxon>
        <taxon>Parabasalia</taxon>
        <taxon>Trichomonadida</taxon>
        <taxon>Trichomonadidae</taxon>
        <taxon>Trichomonas</taxon>
    </lineage>
</organism>
<dbReference type="Gene3D" id="1.10.510.10">
    <property type="entry name" value="Transferase(Phosphotransferase) domain 1"/>
    <property type="match status" value="1"/>
</dbReference>
<dbReference type="AlphaFoldDB" id="A2FE50"/>